<dbReference type="SUPFAM" id="SSF102114">
    <property type="entry name" value="Radical SAM enzymes"/>
    <property type="match status" value="1"/>
</dbReference>
<dbReference type="InterPro" id="IPR058240">
    <property type="entry name" value="rSAM_sf"/>
</dbReference>
<dbReference type="EMBL" id="CP011127">
    <property type="protein sequence ID" value="AMU87259.1"/>
    <property type="molecule type" value="Genomic_DNA"/>
</dbReference>
<comment type="cofactor">
    <cofactor evidence="1">
        <name>[4Fe-4S] cluster</name>
        <dbReference type="ChEBI" id="CHEBI:49883"/>
    </cofactor>
</comment>
<name>A0A142VC56_9CHLR</name>
<gene>
    <name evidence="7" type="ORF">Dm11a5_1433</name>
</gene>
<dbReference type="InterPro" id="IPR013785">
    <property type="entry name" value="Aldolase_TIM"/>
</dbReference>
<evidence type="ECO:0000256" key="2">
    <source>
        <dbReference type="ARBA" id="ARBA00022485"/>
    </source>
</evidence>
<keyword evidence="4" id="KW-0479">Metal-binding</keyword>
<dbReference type="PANTHER" id="PTHR30352:SF5">
    <property type="entry name" value="PYRUVATE FORMATE-LYASE 1-ACTIVATING ENZYME"/>
    <property type="match status" value="1"/>
</dbReference>
<evidence type="ECO:0000256" key="4">
    <source>
        <dbReference type="ARBA" id="ARBA00022723"/>
    </source>
</evidence>
<sequence length="285" mass="32919">MTNIYHIYYTPESKEVSLMFWGCNIRCRGCYCKRRIYSPMLKDFVGQHVNDDPGLAAPPERFLSLHEVMQELDKLDFERVLLEGQEASLDPEYAAITEMLHKRYGTYNVLLTNCYELPDLKDTDKVAFGIKAVSPELHLDYTDVPNQQILQNFYDVYKSGIDLVVESIYIPGYIDYHETENMAKFLSSINKDIPYVLLPYFKAGNNVWRRPTPMEMENAAEVAKKYMSNVYHFRGDEEIKQEVLSVFPEEGSLTFGKPTPLVGSLGYKHGWRPDLQEKVLIQGVV</sequence>
<reference evidence="7 8" key="1">
    <citation type="submission" date="2015-03" db="EMBL/GenBank/DDBJ databases">
        <title>Genomic characterization of Dehalococcoides mccartyi strain 11a5, an unusal plasmid-containing chloroethene dechlorinator.</title>
        <authorList>
            <person name="Zhao S."/>
            <person name="Ding C."/>
            <person name="He J."/>
        </authorList>
    </citation>
    <scope>NUCLEOTIDE SEQUENCE [LARGE SCALE GENOMIC DNA]</scope>
    <source>
        <strain evidence="7 8">11a5</strain>
    </source>
</reference>
<evidence type="ECO:0000256" key="1">
    <source>
        <dbReference type="ARBA" id="ARBA00001966"/>
    </source>
</evidence>
<dbReference type="AlphaFoldDB" id="A0A142VC56"/>
<evidence type="ECO:0000256" key="3">
    <source>
        <dbReference type="ARBA" id="ARBA00022691"/>
    </source>
</evidence>
<keyword evidence="2" id="KW-0004">4Fe-4S</keyword>
<proteinExistence type="predicted"/>
<evidence type="ECO:0000256" key="6">
    <source>
        <dbReference type="ARBA" id="ARBA00023014"/>
    </source>
</evidence>
<dbReference type="GO" id="GO:0046872">
    <property type="term" value="F:metal ion binding"/>
    <property type="evidence" value="ECO:0007669"/>
    <property type="project" value="UniProtKB-KW"/>
</dbReference>
<dbReference type="Proteomes" id="UP000076394">
    <property type="component" value="Chromosome"/>
</dbReference>
<dbReference type="OMA" id="LTPWDHH"/>
<dbReference type="InterPro" id="IPR034457">
    <property type="entry name" value="Organic_radical-activating"/>
</dbReference>
<evidence type="ECO:0000313" key="7">
    <source>
        <dbReference type="EMBL" id="AMU87259.1"/>
    </source>
</evidence>
<evidence type="ECO:0000313" key="8">
    <source>
        <dbReference type="Proteomes" id="UP000076394"/>
    </source>
</evidence>
<evidence type="ECO:0000256" key="5">
    <source>
        <dbReference type="ARBA" id="ARBA00023004"/>
    </source>
</evidence>
<organism evidence="7 8">
    <name type="scientific">Dehalococcoides mccartyi</name>
    <dbReference type="NCBI Taxonomy" id="61435"/>
    <lineage>
        <taxon>Bacteria</taxon>
        <taxon>Bacillati</taxon>
        <taxon>Chloroflexota</taxon>
        <taxon>Dehalococcoidia</taxon>
        <taxon>Dehalococcoidales</taxon>
        <taxon>Dehalococcoidaceae</taxon>
        <taxon>Dehalococcoides</taxon>
    </lineage>
</organism>
<dbReference type="OrthoDB" id="157380at2"/>
<dbReference type="Gene3D" id="3.20.20.70">
    <property type="entry name" value="Aldolase class I"/>
    <property type="match status" value="1"/>
</dbReference>
<dbReference type="GO" id="GO:0051539">
    <property type="term" value="F:4 iron, 4 sulfur cluster binding"/>
    <property type="evidence" value="ECO:0007669"/>
    <property type="project" value="UniProtKB-KW"/>
</dbReference>
<dbReference type="GO" id="GO:0003824">
    <property type="term" value="F:catalytic activity"/>
    <property type="evidence" value="ECO:0007669"/>
    <property type="project" value="InterPro"/>
</dbReference>
<dbReference type="PROSITE" id="PS51918">
    <property type="entry name" value="RADICAL_SAM"/>
    <property type="match status" value="1"/>
</dbReference>
<dbReference type="SFLD" id="SFLDS00029">
    <property type="entry name" value="Radical_SAM"/>
    <property type="match status" value="1"/>
</dbReference>
<keyword evidence="5" id="KW-0408">Iron</keyword>
<protein>
    <submittedName>
        <fullName evidence="7">Radical SAM domain-containing protein</fullName>
    </submittedName>
</protein>
<accession>A0A142VC56</accession>
<keyword evidence="6" id="KW-0411">Iron-sulfur</keyword>
<dbReference type="Pfam" id="PF04055">
    <property type="entry name" value="Radical_SAM"/>
    <property type="match status" value="1"/>
</dbReference>
<keyword evidence="3" id="KW-0949">S-adenosyl-L-methionine</keyword>
<dbReference type="PANTHER" id="PTHR30352">
    <property type="entry name" value="PYRUVATE FORMATE-LYASE-ACTIVATING ENZYME"/>
    <property type="match status" value="1"/>
</dbReference>
<dbReference type="InterPro" id="IPR007197">
    <property type="entry name" value="rSAM"/>
</dbReference>
<dbReference type="PATRIC" id="fig|61435.8.peg.1426"/>